<gene>
    <name evidence="4" type="ORF">DFH94DRAFT_192159</name>
</gene>
<sequence>MLFTTESSATLCFALALVLAAGQRALAANDWFDPCTQGKCSWDLPGDSGASGTVHIWGPHSAISDITNATGWHITSCDPSATTQKIQLVCKGGNPDCDHLFQGGGAVNTIVRLPNSCGPMPFARVAQHQILQYNLSSRASEAPVHELALDTNFTAVTLSQGDSVHFSIQGMSSKGNENVGPQVRRGHGRVWSPASPQHEIHRHRVLARGLNAPRAFNKNFSLNTTPVDFSGVTNLLNTSIECPTSTTNPTSSSASISLDVGADLHLSIGLGAVVAGTIIPPDIFEFGLYFALDGNVDANISVASNISGDVSTGNITLFQIGIPGLSFPGIFEIGPEFKLMGEIDAAGHDNVSAVVDLNYDLSGVSFVFPPQAGSKAGGITPGANHVTVSASPDIGATFEVSGHVIPQVDIGLSALSVVSTSVFLKLDASADFIVSTDAGASAGTSPQSCVSVSTDINVGVGAQGSFFGLFHASESKSLFDKEFPLFQKCFASANSSSTTTPTSLTTANLRRRKDDLRARHPALFGGSFPPLHAKRFDFGCS</sequence>
<dbReference type="AlphaFoldDB" id="A0A9P5MPN6"/>
<comment type="caution">
    <text evidence="4">The sequence shown here is derived from an EMBL/GenBank/DDBJ whole genome shotgun (WGS) entry which is preliminary data.</text>
</comment>
<evidence type="ECO:0000313" key="5">
    <source>
        <dbReference type="Proteomes" id="UP000759537"/>
    </source>
</evidence>
<dbReference type="Proteomes" id="UP000759537">
    <property type="component" value="Unassembled WGS sequence"/>
</dbReference>
<proteinExistence type="predicted"/>
<dbReference type="InterPro" id="IPR055647">
    <property type="entry name" value="DUF7223"/>
</dbReference>
<name>A0A9P5MPN6_9AGAM</name>
<evidence type="ECO:0000259" key="3">
    <source>
        <dbReference type="Pfam" id="PF23865"/>
    </source>
</evidence>
<feature type="chain" id="PRO_5040467561" description="DUF7223 domain-containing protein" evidence="2">
    <location>
        <begin position="28"/>
        <end position="541"/>
    </location>
</feature>
<dbReference type="EMBL" id="WHVB01000021">
    <property type="protein sequence ID" value="KAF8472221.1"/>
    <property type="molecule type" value="Genomic_DNA"/>
</dbReference>
<keyword evidence="2" id="KW-0732">Signal</keyword>
<dbReference type="OrthoDB" id="73875at2759"/>
<feature type="signal peptide" evidence="2">
    <location>
        <begin position="1"/>
        <end position="27"/>
    </location>
</feature>
<evidence type="ECO:0000313" key="4">
    <source>
        <dbReference type="EMBL" id="KAF8472221.1"/>
    </source>
</evidence>
<reference evidence="4" key="2">
    <citation type="journal article" date="2020" name="Nat. Commun.">
        <title>Large-scale genome sequencing of mycorrhizal fungi provides insights into the early evolution of symbiotic traits.</title>
        <authorList>
            <person name="Miyauchi S."/>
            <person name="Kiss E."/>
            <person name="Kuo A."/>
            <person name="Drula E."/>
            <person name="Kohler A."/>
            <person name="Sanchez-Garcia M."/>
            <person name="Morin E."/>
            <person name="Andreopoulos B."/>
            <person name="Barry K.W."/>
            <person name="Bonito G."/>
            <person name="Buee M."/>
            <person name="Carver A."/>
            <person name="Chen C."/>
            <person name="Cichocki N."/>
            <person name="Clum A."/>
            <person name="Culley D."/>
            <person name="Crous P.W."/>
            <person name="Fauchery L."/>
            <person name="Girlanda M."/>
            <person name="Hayes R.D."/>
            <person name="Keri Z."/>
            <person name="LaButti K."/>
            <person name="Lipzen A."/>
            <person name="Lombard V."/>
            <person name="Magnuson J."/>
            <person name="Maillard F."/>
            <person name="Murat C."/>
            <person name="Nolan M."/>
            <person name="Ohm R.A."/>
            <person name="Pangilinan J."/>
            <person name="Pereira M.F."/>
            <person name="Perotto S."/>
            <person name="Peter M."/>
            <person name="Pfister S."/>
            <person name="Riley R."/>
            <person name="Sitrit Y."/>
            <person name="Stielow J.B."/>
            <person name="Szollosi G."/>
            <person name="Zifcakova L."/>
            <person name="Stursova M."/>
            <person name="Spatafora J.W."/>
            <person name="Tedersoo L."/>
            <person name="Vaario L.M."/>
            <person name="Yamada A."/>
            <person name="Yan M."/>
            <person name="Wang P."/>
            <person name="Xu J."/>
            <person name="Bruns T."/>
            <person name="Baldrian P."/>
            <person name="Vilgalys R."/>
            <person name="Dunand C."/>
            <person name="Henrissat B."/>
            <person name="Grigoriev I.V."/>
            <person name="Hibbett D."/>
            <person name="Nagy L.G."/>
            <person name="Martin F.M."/>
        </authorList>
    </citation>
    <scope>NUCLEOTIDE SEQUENCE</scope>
    <source>
        <strain evidence="4">Prilba</strain>
    </source>
</reference>
<protein>
    <recommendedName>
        <fullName evidence="3">DUF7223 domain-containing protein</fullName>
    </recommendedName>
</protein>
<organism evidence="4 5">
    <name type="scientific">Russula ochroleuca</name>
    <dbReference type="NCBI Taxonomy" id="152965"/>
    <lineage>
        <taxon>Eukaryota</taxon>
        <taxon>Fungi</taxon>
        <taxon>Dikarya</taxon>
        <taxon>Basidiomycota</taxon>
        <taxon>Agaricomycotina</taxon>
        <taxon>Agaricomycetes</taxon>
        <taxon>Russulales</taxon>
        <taxon>Russulaceae</taxon>
        <taxon>Russula</taxon>
    </lineage>
</organism>
<accession>A0A9P5MPN6</accession>
<feature type="domain" description="DUF7223" evidence="3">
    <location>
        <begin position="294"/>
        <end position="491"/>
    </location>
</feature>
<feature type="region of interest" description="Disordered" evidence="1">
    <location>
        <begin position="172"/>
        <end position="194"/>
    </location>
</feature>
<reference evidence="4" key="1">
    <citation type="submission" date="2019-10" db="EMBL/GenBank/DDBJ databases">
        <authorList>
            <consortium name="DOE Joint Genome Institute"/>
            <person name="Kuo A."/>
            <person name="Miyauchi S."/>
            <person name="Kiss E."/>
            <person name="Drula E."/>
            <person name="Kohler A."/>
            <person name="Sanchez-Garcia M."/>
            <person name="Andreopoulos B."/>
            <person name="Barry K.W."/>
            <person name="Bonito G."/>
            <person name="Buee M."/>
            <person name="Carver A."/>
            <person name="Chen C."/>
            <person name="Cichocki N."/>
            <person name="Clum A."/>
            <person name="Culley D."/>
            <person name="Crous P.W."/>
            <person name="Fauchery L."/>
            <person name="Girlanda M."/>
            <person name="Hayes R."/>
            <person name="Keri Z."/>
            <person name="LaButti K."/>
            <person name="Lipzen A."/>
            <person name="Lombard V."/>
            <person name="Magnuson J."/>
            <person name="Maillard F."/>
            <person name="Morin E."/>
            <person name="Murat C."/>
            <person name="Nolan M."/>
            <person name="Ohm R."/>
            <person name="Pangilinan J."/>
            <person name="Pereira M."/>
            <person name="Perotto S."/>
            <person name="Peter M."/>
            <person name="Riley R."/>
            <person name="Sitrit Y."/>
            <person name="Stielow B."/>
            <person name="Szollosi G."/>
            <person name="Zifcakova L."/>
            <person name="Stursova M."/>
            <person name="Spatafora J.W."/>
            <person name="Tedersoo L."/>
            <person name="Vaario L.-M."/>
            <person name="Yamada A."/>
            <person name="Yan M."/>
            <person name="Wang P."/>
            <person name="Xu J."/>
            <person name="Bruns T."/>
            <person name="Baldrian P."/>
            <person name="Vilgalys R."/>
            <person name="Henrissat B."/>
            <person name="Grigoriev I.V."/>
            <person name="Hibbett D."/>
            <person name="Nagy L.G."/>
            <person name="Martin F.M."/>
        </authorList>
    </citation>
    <scope>NUCLEOTIDE SEQUENCE</scope>
    <source>
        <strain evidence="4">Prilba</strain>
    </source>
</reference>
<evidence type="ECO:0000256" key="1">
    <source>
        <dbReference type="SAM" id="MobiDB-lite"/>
    </source>
</evidence>
<dbReference type="Pfam" id="PF23865">
    <property type="entry name" value="DUF7223"/>
    <property type="match status" value="1"/>
</dbReference>
<evidence type="ECO:0000256" key="2">
    <source>
        <dbReference type="SAM" id="SignalP"/>
    </source>
</evidence>
<keyword evidence="5" id="KW-1185">Reference proteome</keyword>